<protein>
    <submittedName>
        <fullName evidence="1">Uncharacterized protein</fullName>
    </submittedName>
</protein>
<accession>A0A0C3KRV8</accession>
<dbReference type="Proteomes" id="UP000054217">
    <property type="component" value="Unassembled WGS sequence"/>
</dbReference>
<dbReference type="HOGENOM" id="CLU_1886602_0_0_1"/>
<name>A0A0C3KRV8_PISTI</name>
<proteinExistence type="predicted"/>
<keyword evidence="2" id="KW-1185">Reference proteome</keyword>
<reference evidence="1 2" key="1">
    <citation type="submission" date="2014-04" db="EMBL/GenBank/DDBJ databases">
        <authorList>
            <consortium name="DOE Joint Genome Institute"/>
            <person name="Kuo A."/>
            <person name="Kohler A."/>
            <person name="Costa M.D."/>
            <person name="Nagy L.G."/>
            <person name="Floudas D."/>
            <person name="Copeland A."/>
            <person name="Barry K.W."/>
            <person name="Cichocki N."/>
            <person name="Veneault-Fourrey C."/>
            <person name="LaButti K."/>
            <person name="Lindquist E.A."/>
            <person name="Lipzen A."/>
            <person name="Lundell T."/>
            <person name="Morin E."/>
            <person name="Murat C."/>
            <person name="Sun H."/>
            <person name="Tunlid A."/>
            <person name="Henrissat B."/>
            <person name="Grigoriev I.V."/>
            <person name="Hibbett D.S."/>
            <person name="Martin F."/>
            <person name="Nordberg H.P."/>
            <person name="Cantor M.N."/>
            <person name="Hua S.X."/>
        </authorList>
    </citation>
    <scope>NUCLEOTIDE SEQUENCE [LARGE SCALE GENOMIC DNA]</scope>
    <source>
        <strain evidence="1 2">Marx 270</strain>
    </source>
</reference>
<dbReference type="OrthoDB" id="3046524at2759"/>
<organism evidence="1 2">
    <name type="scientific">Pisolithus tinctorius Marx 270</name>
    <dbReference type="NCBI Taxonomy" id="870435"/>
    <lineage>
        <taxon>Eukaryota</taxon>
        <taxon>Fungi</taxon>
        <taxon>Dikarya</taxon>
        <taxon>Basidiomycota</taxon>
        <taxon>Agaricomycotina</taxon>
        <taxon>Agaricomycetes</taxon>
        <taxon>Agaricomycetidae</taxon>
        <taxon>Boletales</taxon>
        <taxon>Sclerodermatineae</taxon>
        <taxon>Pisolithaceae</taxon>
        <taxon>Pisolithus</taxon>
    </lineage>
</organism>
<reference evidence="2" key="2">
    <citation type="submission" date="2015-01" db="EMBL/GenBank/DDBJ databases">
        <title>Evolutionary Origins and Diversification of the Mycorrhizal Mutualists.</title>
        <authorList>
            <consortium name="DOE Joint Genome Institute"/>
            <consortium name="Mycorrhizal Genomics Consortium"/>
            <person name="Kohler A."/>
            <person name="Kuo A."/>
            <person name="Nagy L.G."/>
            <person name="Floudas D."/>
            <person name="Copeland A."/>
            <person name="Barry K.W."/>
            <person name="Cichocki N."/>
            <person name="Veneault-Fourrey C."/>
            <person name="LaButti K."/>
            <person name="Lindquist E.A."/>
            <person name="Lipzen A."/>
            <person name="Lundell T."/>
            <person name="Morin E."/>
            <person name="Murat C."/>
            <person name="Riley R."/>
            <person name="Ohm R."/>
            <person name="Sun H."/>
            <person name="Tunlid A."/>
            <person name="Henrissat B."/>
            <person name="Grigoriev I.V."/>
            <person name="Hibbett D.S."/>
            <person name="Martin F."/>
        </authorList>
    </citation>
    <scope>NUCLEOTIDE SEQUENCE [LARGE SCALE GENOMIC DNA]</scope>
    <source>
        <strain evidence="2">Marx 270</strain>
    </source>
</reference>
<dbReference type="AlphaFoldDB" id="A0A0C3KRV8"/>
<dbReference type="EMBL" id="KN831948">
    <property type="protein sequence ID" value="KIO12262.1"/>
    <property type="molecule type" value="Genomic_DNA"/>
</dbReference>
<evidence type="ECO:0000313" key="1">
    <source>
        <dbReference type="EMBL" id="KIO12262.1"/>
    </source>
</evidence>
<evidence type="ECO:0000313" key="2">
    <source>
        <dbReference type="Proteomes" id="UP000054217"/>
    </source>
</evidence>
<dbReference type="InParanoid" id="A0A0C3KRV8"/>
<gene>
    <name evidence="1" type="ORF">M404DRAFT_125297</name>
</gene>
<feature type="non-terminal residue" evidence="1">
    <location>
        <position position="1"/>
    </location>
</feature>
<sequence length="165" mass="18211">VIHPDLELIRGRLKVMSPCLQRTDYGQHLFIKDLVVSFGRRHGMGVEGDGSPEIVITFYREHGSSGKAELSILIRKGKDGSGGEGNFQSIEGLLFSGAPSPELVFSCEVIEWMSDLCEVLDEMAIEVRQPQEGSYRADLCRNWPLGYGLDLALVHADPFGSNHHA</sequence>